<keyword evidence="11" id="KW-1185">Reference proteome</keyword>
<dbReference type="GO" id="GO:0140683">
    <property type="term" value="F:histone H3K9me/H3K9me2 demethylase activity"/>
    <property type="evidence" value="ECO:0007669"/>
    <property type="project" value="UniProtKB-EC"/>
</dbReference>
<feature type="non-terminal residue" evidence="10">
    <location>
        <position position="1"/>
    </location>
</feature>
<dbReference type="SMART" id="SM00558">
    <property type="entry name" value="JmjC"/>
    <property type="match status" value="1"/>
</dbReference>
<dbReference type="Gene3D" id="2.60.120.650">
    <property type="entry name" value="Cupin"/>
    <property type="match status" value="1"/>
</dbReference>
<dbReference type="GO" id="GO:0000118">
    <property type="term" value="C:histone deacetylase complex"/>
    <property type="evidence" value="ECO:0007669"/>
    <property type="project" value="TreeGrafter"/>
</dbReference>
<dbReference type="GO" id="GO:0031490">
    <property type="term" value="F:chromatin DNA binding"/>
    <property type="evidence" value="ECO:0007669"/>
    <property type="project" value="TreeGrafter"/>
</dbReference>
<evidence type="ECO:0000256" key="3">
    <source>
        <dbReference type="ARBA" id="ARBA00022723"/>
    </source>
</evidence>
<evidence type="ECO:0000256" key="6">
    <source>
        <dbReference type="ARBA" id="ARBA00023242"/>
    </source>
</evidence>
<organism evidence="10 11">
    <name type="scientific">Petrolisthes cinctipes</name>
    <name type="common">Flat porcelain crab</name>
    <dbReference type="NCBI Taxonomy" id="88211"/>
    <lineage>
        <taxon>Eukaryota</taxon>
        <taxon>Metazoa</taxon>
        <taxon>Ecdysozoa</taxon>
        <taxon>Arthropoda</taxon>
        <taxon>Crustacea</taxon>
        <taxon>Multicrustacea</taxon>
        <taxon>Malacostraca</taxon>
        <taxon>Eumalacostraca</taxon>
        <taxon>Eucarida</taxon>
        <taxon>Decapoda</taxon>
        <taxon>Pleocyemata</taxon>
        <taxon>Anomura</taxon>
        <taxon>Galatheoidea</taxon>
        <taxon>Porcellanidae</taxon>
        <taxon>Petrolisthes</taxon>
    </lineage>
</organism>
<dbReference type="EMBL" id="JAWQEG010003164">
    <property type="protein sequence ID" value="KAK3867637.1"/>
    <property type="molecule type" value="Genomic_DNA"/>
</dbReference>
<evidence type="ECO:0000256" key="4">
    <source>
        <dbReference type="ARBA" id="ARBA00023002"/>
    </source>
</evidence>
<dbReference type="InterPro" id="IPR045109">
    <property type="entry name" value="LSDs-like"/>
</dbReference>
<sequence>YNYGPRGRDPLPIRIMTKTESSLLYPGVAHSWLCDGKLLRLLEPLAPGNTPLFQDQWKRGQPVLVSGVGQKLNPDLWNPQSFSKDYGDIKNDLINCLTGNIVPNQPMKKFWEGFEHYGKRLKDDKGQPMVLKLKDWPPGDDFAEMLPSRFEDLMSVLPMGEYTRRNGRLNLAGRLPECFVRPDLGPKMYIAYGSAIHPNRASTNLHLDISDAVNVMCYVGVPKDADYEEHIKEALKAIDEAGCDILTRRRVREKEEIPGALWHIYHARDSDKIRDLLNKVAIERGDKLEPHHDPIHDQAWYLDGPLRERLYKEYGVEGYAIIQCLGDAMFIPAGAPHQVRNLHNCVKVAEDFVSPENVSYCFHLTQEFRHLSDTHTNHEDKLQIKNIIYHDMKDAMACLMAASKEIQIKSEVEESVEKKVKESDS</sequence>
<comment type="caution">
    <text evidence="10">The sequence shown here is derived from an EMBL/GenBank/DDBJ whole genome shotgun (WGS) entry which is preliminary data.</text>
</comment>
<dbReference type="GO" id="GO:0000785">
    <property type="term" value="C:chromatin"/>
    <property type="evidence" value="ECO:0007669"/>
    <property type="project" value="TreeGrafter"/>
</dbReference>
<keyword evidence="5" id="KW-0408">Iron</keyword>
<keyword evidence="4" id="KW-0560">Oxidoreductase</keyword>
<dbReference type="GO" id="GO:0006357">
    <property type="term" value="P:regulation of transcription by RNA polymerase II"/>
    <property type="evidence" value="ECO:0007669"/>
    <property type="project" value="TreeGrafter"/>
</dbReference>
<dbReference type="PANTHER" id="PTHR12549:SF38">
    <property type="entry name" value="JMJC DOMAIN-CONTAINING HISTONE DEMETHYLASE 2, ISOFORM A"/>
    <property type="match status" value="1"/>
</dbReference>
<dbReference type="PANTHER" id="PTHR12549">
    <property type="entry name" value="JMJC DOMAIN-CONTAINING HISTONE DEMETHYLATION PROTEIN"/>
    <property type="match status" value="1"/>
</dbReference>
<dbReference type="Pfam" id="PF02373">
    <property type="entry name" value="JmjC"/>
    <property type="match status" value="1"/>
</dbReference>
<comment type="catalytic activity">
    <reaction evidence="8">
        <text>N(6),N(6)-dimethyl-L-lysyl(9)-[histone H3] + 2 2-oxoglutarate + 2 O2 = L-lysyl(9)-[histone H3] + 2 formaldehyde + 2 succinate + 2 CO2</text>
        <dbReference type="Rhea" id="RHEA:60188"/>
        <dbReference type="Rhea" id="RHEA-COMP:15541"/>
        <dbReference type="Rhea" id="RHEA-COMP:15546"/>
        <dbReference type="ChEBI" id="CHEBI:15379"/>
        <dbReference type="ChEBI" id="CHEBI:16526"/>
        <dbReference type="ChEBI" id="CHEBI:16810"/>
        <dbReference type="ChEBI" id="CHEBI:16842"/>
        <dbReference type="ChEBI" id="CHEBI:29969"/>
        <dbReference type="ChEBI" id="CHEBI:30031"/>
        <dbReference type="ChEBI" id="CHEBI:61976"/>
        <dbReference type="EC" id="1.14.11.65"/>
    </reaction>
</comment>
<comment type="cofactor">
    <cofactor evidence="1">
        <name>Fe(2+)</name>
        <dbReference type="ChEBI" id="CHEBI:29033"/>
    </cofactor>
</comment>
<dbReference type="FunFam" id="2.60.120.650:FF:000004">
    <property type="entry name" value="Putative lysine-specific demethylase 3B"/>
    <property type="match status" value="1"/>
</dbReference>
<dbReference type="AlphaFoldDB" id="A0AAE1K9K6"/>
<protein>
    <recommendedName>
        <fullName evidence="7">[histone H3]-dimethyl-L-lysine(9) demethylase</fullName>
        <ecNumber evidence="7">1.14.11.65</ecNumber>
    </recommendedName>
</protein>
<evidence type="ECO:0000313" key="11">
    <source>
        <dbReference type="Proteomes" id="UP001286313"/>
    </source>
</evidence>
<dbReference type="Proteomes" id="UP001286313">
    <property type="component" value="Unassembled WGS sequence"/>
</dbReference>
<dbReference type="EC" id="1.14.11.65" evidence="7"/>
<dbReference type="InterPro" id="IPR003347">
    <property type="entry name" value="JmjC_dom"/>
</dbReference>
<feature type="domain" description="JmjC" evidence="9">
    <location>
        <begin position="164"/>
        <end position="369"/>
    </location>
</feature>
<evidence type="ECO:0000313" key="10">
    <source>
        <dbReference type="EMBL" id="KAK3867637.1"/>
    </source>
</evidence>
<evidence type="ECO:0000256" key="2">
    <source>
        <dbReference type="ARBA" id="ARBA00004123"/>
    </source>
</evidence>
<gene>
    <name evidence="10" type="ORF">Pcinc_026914</name>
</gene>
<keyword evidence="3" id="KW-0479">Metal-binding</keyword>
<evidence type="ECO:0000259" key="9">
    <source>
        <dbReference type="PROSITE" id="PS51184"/>
    </source>
</evidence>
<name>A0AAE1K9K6_PETCI</name>
<dbReference type="PROSITE" id="PS51184">
    <property type="entry name" value="JMJC"/>
    <property type="match status" value="1"/>
</dbReference>
<reference evidence="10" key="1">
    <citation type="submission" date="2023-10" db="EMBL/GenBank/DDBJ databases">
        <title>Genome assemblies of two species of porcelain crab, Petrolisthes cinctipes and Petrolisthes manimaculis (Anomura: Porcellanidae).</title>
        <authorList>
            <person name="Angst P."/>
        </authorList>
    </citation>
    <scope>NUCLEOTIDE SEQUENCE</scope>
    <source>
        <strain evidence="10">PB745_01</strain>
        <tissue evidence="10">Gill</tissue>
    </source>
</reference>
<dbReference type="GO" id="GO:0046872">
    <property type="term" value="F:metal ion binding"/>
    <property type="evidence" value="ECO:0007669"/>
    <property type="project" value="UniProtKB-KW"/>
</dbReference>
<accession>A0AAE1K9K6</accession>
<comment type="subcellular location">
    <subcellularLocation>
        <location evidence="2">Nucleus</location>
    </subcellularLocation>
</comment>
<dbReference type="GO" id="GO:0003712">
    <property type="term" value="F:transcription coregulator activity"/>
    <property type="evidence" value="ECO:0007669"/>
    <property type="project" value="TreeGrafter"/>
</dbReference>
<evidence type="ECO:0000256" key="1">
    <source>
        <dbReference type="ARBA" id="ARBA00001954"/>
    </source>
</evidence>
<evidence type="ECO:0000256" key="5">
    <source>
        <dbReference type="ARBA" id="ARBA00023004"/>
    </source>
</evidence>
<dbReference type="SUPFAM" id="SSF51197">
    <property type="entry name" value="Clavaminate synthase-like"/>
    <property type="match status" value="1"/>
</dbReference>
<evidence type="ECO:0000256" key="8">
    <source>
        <dbReference type="ARBA" id="ARBA00047648"/>
    </source>
</evidence>
<evidence type="ECO:0000256" key="7">
    <source>
        <dbReference type="ARBA" id="ARBA00038951"/>
    </source>
</evidence>
<keyword evidence="6" id="KW-0539">Nucleus</keyword>
<proteinExistence type="predicted"/>